<dbReference type="SUPFAM" id="SSF48498">
    <property type="entry name" value="Tetracyclin repressor-like, C-terminal domain"/>
    <property type="match status" value="1"/>
</dbReference>
<evidence type="ECO:0000256" key="1">
    <source>
        <dbReference type="ARBA" id="ARBA00022491"/>
    </source>
</evidence>
<dbReference type="Pfam" id="PF13977">
    <property type="entry name" value="TetR_C_6"/>
    <property type="match status" value="1"/>
</dbReference>
<dbReference type="InterPro" id="IPR009057">
    <property type="entry name" value="Homeodomain-like_sf"/>
</dbReference>
<evidence type="ECO:0000256" key="5">
    <source>
        <dbReference type="PROSITE-ProRule" id="PRU00335"/>
    </source>
</evidence>
<dbReference type="InterPro" id="IPR001647">
    <property type="entry name" value="HTH_TetR"/>
</dbReference>
<name>A0A918X113_9ACTN</name>
<dbReference type="EMBL" id="BMVC01000010">
    <property type="protein sequence ID" value="GHD02238.1"/>
    <property type="molecule type" value="Genomic_DNA"/>
</dbReference>
<reference evidence="7" key="2">
    <citation type="submission" date="2020-09" db="EMBL/GenBank/DDBJ databases">
        <authorList>
            <person name="Sun Q."/>
            <person name="Ohkuma M."/>
        </authorList>
    </citation>
    <scope>NUCLEOTIDE SEQUENCE</scope>
    <source>
        <strain evidence="7">JCM 4637</strain>
    </source>
</reference>
<dbReference type="Pfam" id="PF00440">
    <property type="entry name" value="TetR_N"/>
    <property type="match status" value="1"/>
</dbReference>
<evidence type="ECO:0000259" key="6">
    <source>
        <dbReference type="PROSITE" id="PS50977"/>
    </source>
</evidence>
<gene>
    <name evidence="7" type="ORF">GCM10010334_48560</name>
</gene>
<keyword evidence="2" id="KW-0805">Transcription regulation</keyword>
<evidence type="ECO:0000313" key="7">
    <source>
        <dbReference type="EMBL" id="GHD02238.1"/>
    </source>
</evidence>
<feature type="DNA-binding region" description="H-T-H motif" evidence="5">
    <location>
        <begin position="31"/>
        <end position="50"/>
    </location>
</feature>
<reference evidence="7" key="1">
    <citation type="journal article" date="2014" name="Int. J. Syst. Evol. Microbiol.">
        <title>Complete genome sequence of Corynebacterium casei LMG S-19264T (=DSM 44701T), isolated from a smear-ripened cheese.</title>
        <authorList>
            <consortium name="US DOE Joint Genome Institute (JGI-PGF)"/>
            <person name="Walter F."/>
            <person name="Albersmeier A."/>
            <person name="Kalinowski J."/>
            <person name="Ruckert C."/>
        </authorList>
    </citation>
    <scope>NUCLEOTIDE SEQUENCE</scope>
    <source>
        <strain evidence="7">JCM 4637</strain>
    </source>
</reference>
<dbReference type="PROSITE" id="PS50977">
    <property type="entry name" value="HTH_TETR_2"/>
    <property type="match status" value="1"/>
</dbReference>
<dbReference type="GO" id="GO:0003677">
    <property type="term" value="F:DNA binding"/>
    <property type="evidence" value="ECO:0007669"/>
    <property type="project" value="UniProtKB-UniRule"/>
</dbReference>
<feature type="domain" description="HTH tetR-type" evidence="6">
    <location>
        <begin position="8"/>
        <end position="68"/>
    </location>
</feature>
<evidence type="ECO:0000256" key="4">
    <source>
        <dbReference type="ARBA" id="ARBA00023163"/>
    </source>
</evidence>
<evidence type="ECO:0000256" key="2">
    <source>
        <dbReference type="ARBA" id="ARBA00023015"/>
    </source>
</evidence>
<dbReference type="Proteomes" id="UP000638353">
    <property type="component" value="Unassembled WGS sequence"/>
</dbReference>
<dbReference type="SUPFAM" id="SSF46689">
    <property type="entry name" value="Homeodomain-like"/>
    <property type="match status" value="1"/>
</dbReference>
<dbReference type="AlphaFoldDB" id="A0A918X113"/>
<keyword evidence="3 5" id="KW-0238">DNA-binding</keyword>
<evidence type="ECO:0000256" key="3">
    <source>
        <dbReference type="ARBA" id="ARBA00023125"/>
    </source>
</evidence>
<proteinExistence type="predicted"/>
<organism evidence="7 8">
    <name type="scientific">Streptomyces finlayi</name>
    <dbReference type="NCBI Taxonomy" id="67296"/>
    <lineage>
        <taxon>Bacteria</taxon>
        <taxon>Bacillati</taxon>
        <taxon>Actinomycetota</taxon>
        <taxon>Actinomycetes</taxon>
        <taxon>Kitasatosporales</taxon>
        <taxon>Streptomycetaceae</taxon>
        <taxon>Streptomyces</taxon>
    </lineage>
</organism>
<dbReference type="InterPro" id="IPR039538">
    <property type="entry name" value="BetI_C"/>
</dbReference>
<accession>A0A918X113</accession>
<keyword evidence="4" id="KW-0804">Transcription</keyword>
<evidence type="ECO:0000313" key="8">
    <source>
        <dbReference type="Proteomes" id="UP000638353"/>
    </source>
</evidence>
<sequence length="202" mass="21310">MPKVVDHEDRRQRLAEAVWELTLREGLEGVTLRKVAAEAGVSMGQVQHYHSSREDMVRDAVARAMAALNARIEASVKAAAAGEGAGPEMILRECLYAMLGRDEEGARLLRLSVAVLGRSISDPAMTLVLAPGDGELLDFTAGLIVGARAERGTQVAGDPRIDADICWAVASGLGVDVALGMRTVAQAEGVLGYHLEGVLGRG</sequence>
<keyword evidence="1" id="KW-0678">Repressor</keyword>
<dbReference type="InterPro" id="IPR036271">
    <property type="entry name" value="Tet_transcr_reg_TetR-rel_C_sf"/>
</dbReference>
<dbReference type="RefSeq" id="WP_189825106.1">
    <property type="nucleotide sequence ID" value="NZ_BMVC01000010.1"/>
</dbReference>
<protein>
    <recommendedName>
        <fullName evidence="6">HTH tetR-type domain-containing protein</fullName>
    </recommendedName>
</protein>
<dbReference type="Gene3D" id="1.10.357.10">
    <property type="entry name" value="Tetracycline Repressor, domain 2"/>
    <property type="match status" value="1"/>
</dbReference>
<comment type="caution">
    <text evidence="7">The sequence shown here is derived from an EMBL/GenBank/DDBJ whole genome shotgun (WGS) entry which is preliminary data.</text>
</comment>